<dbReference type="STRING" id="1173111.SAMN05444955_102336"/>
<dbReference type="Proteomes" id="UP000199695">
    <property type="component" value="Unassembled WGS sequence"/>
</dbReference>
<dbReference type="PANTHER" id="PTHR42815:SF2">
    <property type="entry name" value="FAD-BINDING, PUTATIVE (AFU_ORTHOLOGUE AFUA_6G07600)-RELATED"/>
    <property type="match status" value="1"/>
</dbReference>
<proteinExistence type="predicted"/>
<evidence type="ECO:0000313" key="3">
    <source>
        <dbReference type="Proteomes" id="UP000199695"/>
    </source>
</evidence>
<dbReference type="AlphaFoldDB" id="A0A1H8BUF2"/>
<evidence type="ECO:0000313" key="2">
    <source>
        <dbReference type="EMBL" id="SEM85754.1"/>
    </source>
</evidence>
<dbReference type="InterPro" id="IPR012349">
    <property type="entry name" value="Split_barrel_FMN-bd"/>
</dbReference>
<organism evidence="2 3">
    <name type="scientific">Lihuaxuella thermophila</name>
    <dbReference type="NCBI Taxonomy" id="1173111"/>
    <lineage>
        <taxon>Bacteria</taxon>
        <taxon>Bacillati</taxon>
        <taxon>Bacillota</taxon>
        <taxon>Bacilli</taxon>
        <taxon>Bacillales</taxon>
        <taxon>Thermoactinomycetaceae</taxon>
        <taxon>Lihuaxuella</taxon>
    </lineage>
</organism>
<protein>
    <recommendedName>
        <fullName evidence="1">Pyridoxamine 5'-phosphate oxidase N-terminal domain-containing protein</fullName>
    </recommendedName>
</protein>
<name>A0A1H8BUF2_9BACL</name>
<keyword evidence="3" id="KW-1185">Reference proteome</keyword>
<dbReference type="Gene3D" id="2.30.110.10">
    <property type="entry name" value="Electron Transport, Fmn-binding Protein, Chain A"/>
    <property type="match status" value="1"/>
</dbReference>
<sequence>MSYKAQGCIVMYGSLGERHLQRKYGSEKRAAAFYKNQMLDHLTPMMKEFLAKQEMMFIATADRQGNCDMSFRSGLPGFVRVIDEKTVIYPEYRGNGVYASLGNIIENPHIGMLFIDFFEHKIGLHINGAAKIIENEALHTSPYIPEQTAAILREEEGRLAERWVLVKIDEAYIHCSKHIPLLKKVDDERHWGTDNEKHKGGDFFGTKAYKEKARAVSGLSRRSSRAKNSWGQRFISLFTKGT</sequence>
<gene>
    <name evidence="2" type="ORF">SAMN05444955_102336</name>
</gene>
<evidence type="ECO:0000259" key="1">
    <source>
        <dbReference type="Pfam" id="PF01243"/>
    </source>
</evidence>
<dbReference type="PANTHER" id="PTHR42815">
    <property type="entry name" value="FAD-BINDING, PUTATIVE (AFU_ORTHOLOGUE AFUA_6G07600)-RELATED"/>
    <property type="match status" value="1"/>
</dbReference>
<reference evidence="2 3" key="1">
    <citation type="submission" date="2016-10" db="EMBL/GenBank/DDBJ databases">
        <authorList>
            <person name="de Groot N.N."/>
        </authorList>
    </citation>
    <scope>NUCLEOTIDE SEQUENCE [LARGE SCALE GENOMIC DNA]</scope>
    <source>
        <strain evidence="2 3">DSM 46701</strain>
    </source>
</reference>
<feature type="domain" description="Pyridoxamine 5'-phosphate oxidase N-terminal" evidence="1">
    <location>
        <begin position="42"/>
        <end position="175"/>
    </location>
</feature>
<dbReference type="SUPFAM" id="SSF50475">
    <property type="entry name" value="FMN-binding split barrel"/>
    <property type="match status" value="1"/>
</dbReference>
<dbReference type="InterPro" id="IPR011576">
    <property type="entry name" value="Pyridox_Oxase_N"/>
</dbReference>
<dbReference type="EMBL" id="FOCQ01000002">
    <property type="protein sequence ID" value="SEM85754.1"/>
    <property type="molecule type" value="Genomic_DNA"/>
</dbReference>
<accession>A0A1H8BUF2</accession>
<dbReference type="Pfam" id="PF01243">
    <property type="entry name" value="PNPOx_N"/>
    <property type="match status" value="1"/>
</dbReference>